<comment type="caution">
    <text evidence="12">The sequence shown here is derived from an EMBL/GenBank/DDBJ whole genome shotgun (WGS) entry which is preliminary data.</text>
</comment>
<protein>
    <submittedName>
        <fullName evidence="12">ABC transporter ATP-binding protein</fullName>
    </submittedName>
</protein>
<dbReference type="SUPFAM" id="SSF52540">
    <property type="entry name" value="P-loop containing nucleoside triphosphate hydrolases"/>
    <property type="match status" value="2"/>
</dbReference>
<reference evidence="12 13" key="1">
    <citation type="submission" date="2018-02" db="EMBL/GenBank/DDBJ databases">
        <title>Draft genome sequence of Streptococcus oricebi CCUG 70868T type strain.</title>
        <authorList>
            <person name="Mendez V."/>
            <person name="Salva-Serra F."/>
            <person name="Jaen-Luchoro D."/>
            <person name="Gonzales-Siles L."/>
            <person name="Karlsson R."/>
            <person name="Engstrom-Jakobsson H."/>
            <person name="Busquets A."/>
            <person name="Gomila M."/>
            <person name="Pineiro-Iglesias B."/>
            <person name="Bennasar-Figueras A."/>
            <person name="Seeger M."/>
            <person name="Moore E."/>
        </authorList>
    </citation>
    <scope>NUCLEOTIDE SEQUENCE [LARGE SCALE GENOMIC DNA]</scope>
    <source>
        <strain evidence="12 13">CCUG 70868</strain>
    </source>
</reference>
<dbReference type="EMBL" id="PRDG01000005">
    <property type="protein sequence ID" value="MBP2624004.1"/>
    <property type="molecule type" value="Genomic_DNA"/>
</dbReference>
<keyword evidence="7 12" id="KW-0067">ATP-binding</keyword>
<evidence type="ECO:0000256" key="5">
    <source>
        <dbReference type="ARBA" id="ARBA00022737"/>
    </source>
</evidence>
<feature type="domain" description="ABC transporter" evidence="11">
    <location>
        <begin position="266"/>
        <end position="469"/>
    </location>
</feature>
<evidence type="ECO:0000313" key="13">
    <source>
        <dbReference type="Proteomes" id="UP001519296"/>
    </source>
</evidence>
<evidence type="ECO:0000256" key="2">
    <source>
        <dbReference type="ARBA" id="ARBA00005417"/>
    </source>
</evidence>
<proteinExistence type="inferred from homology"/>
<sequence length="469" mass="52946">MLEFKNFTIAYEQEILTNLNLSFEPGQITVVTGASGTGKSSFLKVINGIIPHFQAARLAGDLTYQGQNLLELDMAQRSRFISTVFQNPKTQFYAVNSTDEMAFALENRNLPREEILERIRSYTQLLGMEDLLDRPIFTLSGGEKQLLAITSVACMDNDIYMFDEPSSSLDRQAIARFKEVLVKLKAMGKTIIIAEHRLYYFRDLLDKLVLFEEGEAKVYPAAKVNQSLADQHGLRSLTEIKKTDLIVENFSRKSLFDQGPQESGRLLCQNYSYSYGAKPVLASHFSFDQGLYFIIGSNGVGKSTFLRCLLGLNKKFKGQTFYQGQPLKPSYQWLTAVMQDVNYQLFTESVWSEISIVSQDDEAKKAALAQLNLLDKVDRHPQSLSGGEKQRLLLAMARVADKPLLVFDEPTSGLCRGQMEQLIDNLHQFVDQGKTIILVTHDYELIQKAGGQIIEFIGHTQPDQDSQRD</sequence>
<dbReference type="RefSeq" id="WP_209628568.1">
    <property type="nucleotide sequence ID" value="NZ_PRDG01000005.1"/>
</dbReference>
<evidence type="ECO:0000256" key="8">
    <source>
        <dbReference type="ARBA" id="ARBA00022967"/>
    </source>
</evidence>
<keyword evidence="13" id="KW-1185">Reference proteome</keyword>
<dbReference type="PANTHER" id="PTHR43553">
    <property type="entry name" value="HEAVY METAL TRANSPORTER"/>
    <property type="match status" value="1"/>
</dbReference>
<accession>A0ABS5B7L5</accession>
<dbReference type="InterPro" id="IPR003439">
    <property type="entry name" value="ABC_transporter-like_ATP-bd"/>
</dbReference>
<dbReference type="SMART" id="SM00382">
    <property type="entry name" value="AAA"/>
    <property type="match status" value="2"/>
</dbReference>
<dbReference type="InterPro" id="IPR003593">
    <property type="entry name" value="AAA+_ATPase"/>
</dbReference>
<feature type="domain" description="ABC transporter" evidence="11">
    <location>
        <begin position="2"/>
        <end position="238"/>
    </location>
</feature>
<evidence type="ECO:0000256" key="1">
    <source>
        <dbReference type="ARBA" id="ARBA00004202"/>
    </source>
</evidence>
<evidence type="ECO:0000256" key="10">
    <source>
        <dbReference type="ARBA" id="ARBA00025157"/>
    </source>
</evidence>
<dbReference type="InterPro" id="IPR027417">
    <property type="entry name" value="P-loop_NTPase"/>
</dbReference>
<organism evidence="12 13">
    <name type="scientific">Streptococcus oricebi</name>
    <dbReference type="NCBI Taxonomy" id="1547447"/>
    <lineage>
        <taxon>Bacteria</taxon>
        <taxon>Bacillati</taxon>
        <taxon>Bacillota</taxon>
        <taxon>Bacilli</taxon>
        <taxon>Lactobacillales</taxon>
        <taxon>Streptococcaceae</taxon>
        <taxon>Streptococcus</taxon>
    </lineage>
</organism>
<evidence type="ECO:0000256" key="9">
    <source>
        <dbReference type="ARBA" id="ARBA00023136"/>
    </source>
</evidence>
<name>A0ABS5B7L5_9STRE</name>
<dbReference type="Gene3D" id="3.40.50.300">
    <property type="entry name" value="P-loop containing nucleotide triphosphate hydrolases"/>
    <property type="match status" value="2"/>
</dbReference>
<keyword evidence="4" id="KW-1003">Cell membrane</keyword>
<dbReference type="CDD" id="cd03225">
    <property type="entry name" value="ABC_cobalt_CbiO_domain1"/>
    <property type="match status" value="1"/>
</dbReference>
<dbReference type="GO" id="GO:0005524">
    <property type="term" value="F:ATP binding"/>
    <property type="evidence" value="ECO:0007669"/>
    <property type="project" value="UniProtKB-KW"/>
</dbReference>
<keyword evidence="3" id="KW-0813">Transport</keyword>
<comment type="subcellular location">
    <subcellularLocation>
        <location evidence="1">Cell membrane</location>
        <topology evidence="1">Peripheral membrane protein</topology>
    </subcellularLocation>
</comment>
<dbReference type="InterPro" id="IPR015856">
    <property type="entry name" value="ABC_transpr_CbiO/EcfA_su"/>
</dbReference>
<keyword evidence="6" id="KW-0547">Nucleotide-binding</keyword>
<keyword evidence="9" id="KW-0472">Membrane</keyword>
<evidence type="ECO:0000256" key="4">
    <source>
        <dbReference type="ARBA" id="ARBA00022475"/>
    </source>
</evidence>
<dbReference type="PROSITE" id="PS50893">
    <property type="entry name" value="ABC_TRANSPORTER_2"/>
    <property type="match status" value="2"/>
</dbReference>
<evidence type="ECO:0000313" key="12">
    <source>
        <dbReference type="EMBL" id="MBP2624004.1"/>
    </source>
</evidence>
<evidence type="ECO:0000256" key="3">
    <source>
        <dbReference type="ARBA" id="ARBA00022448"/>
    </source>
</evidence>
<comment type="function">
    <text evidence="10">Probably part of an ABC transporter complex. Responsible for energy coupling to the transport system.</text>
</comment>
<evidence type="ECO:0000256" key="7">
    <source>
        <dbReference type="ARBA" id="ARBA00022840"/>
    </source>
</evidence>
<gene>
    <name evidence="12" type="ORF">C4K46_08640</name>
</gene>
<evidence type="ECO:0000259" key="11">
    <source>
        <dbReference type="PROSITE" id="PS50893"/>
    </source>
</evidence>
<keyword evidence="5" id="KW-0677">Repeat</keyword>
<dbReference type="PANTHER" id="PTHR43553:SF23">
    <property type="entry name" value="ABC TRANSPORTER ATP-BINDING COMPONENT"/>
    <property type="match status" value="1"/>
</dbReference>
<dbReference type="InterPro" id="IPR050095">
    <property type="entry name" value="ECF_ABC_transporter_ATP-bd"/>
</dbReference>
<comment type="similarity">
    <text evidence="2">Belongs to the ABC transporter superfamily.</text>
</comment>
<keyword evidence="8" id="KW-1278">Translocase</keyword>
<dbReference type="Pfam" id="PF00005">
    <property type="entry name" value="ABC_tran"/>
    <property type="match status" value="2"/>
</dbReference>
<dbReference type="Proteomes" id="UP001519296">
    <property type="component" value="Unassembled WGS sequence"/>
</dbReference>
<evidence type="ECO:0000256" key="6">
    <source>
        <dbReference type="ARBA" id="ARBA00022741"/>
    </source>
</evidence>